<protein>
    <recommendedName>
        <fullName evidence="4">MD-2-related lipid-recognition domain-containing protein</fullName>
    </recommendedName>
</protein>
<dbReference type="SUPFAM" id="SSF81296">
    <property type="entry name" value="E set domains"/>
    <property type="match status" value="1"/>
</dbReference>
<reference evidence="5 6" key="1">
    <citation type="submission" date="2024-05" db="EMBL/GenBank/DDBJ databases">
        <authorList>
            <person name="Wallberg A."/>
        </authorList>
    </citation>
    <scope>NUCLEOTIDE SEQUENCE [LARGE SCALE GENOMIC DNA]</scope>
</reference>
<evidence type="ECO:0000313" key="5">
    <source>
        <dbReference type="EMBL" id="CAL4245541.1"/>
    </source>
</evidence>
<dbReference type="InterPro" id="IPR039670">
    <property type="entry name" value="NPC2-like"/>
</dbReference>
<evidence type="ECO:0000256" key="2">
    <source>
        <dbReference type="ARBA" id="ARBA00006370"/>
    </source>
</evidence>
<dbReference type="Proteomes" id="UP001497623">
    <property type="component" value="Unassembled WGS sequence"/>
</dbReference>
<dbReference type="EMBL" id="CAXKWB010139302">
    <property type="protein sequence ID" value="CAL4245541.1"/>
    <property type="molecule type" value="Genomic_DNA"/>
</dbReference>
<dbReference type="GO" id="GO:0032934">
    <property type="term" value="F:sterol binding"/>
    <property type="evidence" value="ECO:0007669"/>
    <property type="project" value="InterPro"/>
</dbReference>
<dbReference type="SMART" id="SM00737">
    <property type="entry name" value="ML"/>
    <property type="match status" value="1"/>
</dbReference>
<dbReference type="Gene3D" id="2.60.40.770">
    <property type="match status" value="1"/>
</dbReference>
<keyword evidence="3" id="KW-0964">Secreted</keyword>
<keyword evidence="6" id="KW-1185">Reference proteome</keyword>
<accession>A0AAV2SUF3</accession>
<sequence>SVIYKASLITADIIHNMHFLAFTVITITAVAATPFKDCGSKATGVQFTVKGCDAPPCIMHRGSKAVMDMEFTPSVNSTKLKTAVTAEVAGIEVPWPGLDPNGCHQLEAGCPLMAQKKTSWHLEMGVYSPHAISTVATFQLIAADGGLQVCAKVPVRVV</sequence>
<feature type="domain" description="MD-2-related lipid-recognition" evidence="4">
    <location>
        <begin position="35"/>
        <end position="155"/>
    </location>
</feature>
<evidence type="ECO:0000256" key="1">
    <source>
        <dbReference type="ARBA" id="ARBA00004613"/>
    </source>
</evidence>
<dbReference type="GO" id="GO:0005576">
    <property type="term" value="C:extracellular region"/>
    <property type="evidence" value="ECO:0007669"/>
    <property type="project" value="UniProtKB-SubCell"/>
</dbReference>
<proteinExistence type="inferred from homology"/>
<dbReference type="FunFam" id="2.60.40.770:FF:000001">
    <property type="entry name" value="NPC intracellular cholesterol transporter 2"/>
    <property type="match status" value="1"/>
</dbReference>
<evidence type="ECO:0000256" key="3">
    <source>
        <dbReference type="ARBA" id="ARBA00022525"/>
    </source>
</evidence>
<feature type="non-terminal residue" evidence="5">
    <location>
        <position position="1"/>
    </location>
</feature>
<dbReference type="GO" id="GO:0015918">
    <property type="term" value="P:sterol transport"/>
    <property type="evidence" value="ECO:0007669"/>
    <property type="project" value="InterPro"/>
</dbReference>
<dbReference type="AlphaFoldDB" id="A0AAV2SUF3"/>
<dbReference type="PANTHER" id="PTHR11306">
    <property type="entry name" value="NIEMANN PICK TYPE C2 PROTEIN NPC2-RELATED"/>
    <property type="match status" value="1"/>
</dbReference>
<comment type="caution">
    <text evidence="5">The sequence shown here is derived from an EMBL/GenBank/DDBJ whole genome shotgun (WGS) entry which is preliminary data.</text>
</comment>
<comment type="subcellular location">
    <subcellularLocation>
        <location evidence="1">Secreted</location>
    </subcellularLocation>
</comment>
<dbReference type="Pfam" id="PF02221">
    <property type="entry name" value="E1_DerP2_DerF2"/>
    <property type="match status" value="1"/>
</dbReference>
<dbReference type="PANTHER" id="PTHR11306:SF7">
    <property type="entry name" value="AGAP002848-PA"/>
    <property type="match status" value="1"/>
</dbReference>
<evidence type="ECO:0000259" key="4">
    <source>
        <dbReference type="SMART" id="SM00737"/>
    </source>
</evidence>
<dbReference type="InterPro" id="IPR003172">
    <property type="entry name" value="ML_dom"/>
</dbReference>
<gene>
    <name evidence="5" type="ORF">MNOR_LOCUS41047</name>
</gene>
<dbReference type="InterPro" id="IPR014756">
    <property type="entry name" value="Ig_E-set"/>
</dbReference>
<organism evidence="5 6">
    <name type="scientific">Meganyctiphanes norvegica</name>
    <name type="common">Northern krill</name>
    <name type="synonym">Thysanopoda norvegica</name>
    <dbReference type="NCBI Taxonomy" id="48144"/>
    <lineage>
        <taxon>Eukaryota</taxon>
        <taxon>Metazoa</taxon>
        <taxon>Ecdysozoa</taxon>
        <taxon>Arthropoda</taxon>
        <taxon>Crustacea</taxon>
        <taxon>Multicrustacea</taxon>
        <taxon>Malacostraca</taxon>
        <taxon>Eumalacostraca</taxon>
        <taxon>Eucarida</taxon>
        <taxon>Euphausiacea</taxon>
        <taxon>Euphausiidae</taxon>
        <taxon>Meganyctiphanes</taxon>
    </lineage>
</organism>
<comment type="similarity">
    <text evidence="2">Belongs to the NPC2 family.</text>
</comment>
<name>A0AAV2SUF3_MEGNR</name>
<evidence type="ECO:0000313" key="6">
    <source>
        <dbReference type="Proteomes" id="UP001497623"/>
    </source>
</evidence>